<keyword evidence="3" id="KW-1185">Reference proteome</keyword>
<sequence>MNVKDEKLDELKEEAYAEEENQVEDNTFQLEKRFWLMKHSVELMEMAQHEIKKLMEMAQHEIKKDTIDPMTNVEEEEGSLMIVKDIEMQKQDEIITFVAEDAEIETEYSVVCQKKKVFSQQEKEEEADRMIVKNIEMQ</sequence>
<accession>A0AAE0TBR1</accession>
<keyword evidence="1" id="KW-0175">Coiled coil</keyword>
<protein>
    <submittedName>
        <fullName evidence="2">Uncharacterized protein</fullName>
    </submittedName>
</protein>
<reference evidence="2" key="2">
    <citation type="journal article" date="2021" name="Genome Biol. Evol.">
        <title>Developing a high-quality reference genome for a parasitic bivalve with doubly uniparental inheritance (Bivalvia: Unionida).</title>
        <authorList>
            <person name="Smith C.H."/>
        </authorList>
    </citation>
    <scope>NUCLEOTIDE SEQUENCE</scope>
    <source>
        <strain evidence="2">CHS0354</strain>
        <tissue evidence="2">Mantle</tissue>
    </source>
</reference>
<gene>
    <name evidence="2" type="ORF">CHS0354_003054</name>
</gene>
<dbReference type="Proteomes" id="UP001195483">
    <property type="component" value="Unassembled WGS sequence"/>
</dbReference>
<proteinExistence type="predicted"/>
<feature type="coiled-coil region" evidence="1">
    <location>
        <begin position="1"/>
        <end position="64"/>
    </location>
</feature>
<evidence type="ECO:0000313" key="2">
    <source>
        <dbReference type="EMBL" id="KAK3607419.1"/>
    </source>
</evidence>
<dbReference type="AlphaFoldDB" id="A0AAE0TBR1"/>
<reference evidence="2" key="3">
    <citation type="submission" date="2023-05" db="EMBL/GenBank/DDBJ databases">
        <authorList>
            <person name="Smith C.H."/>
        </authorList>
    </citation>
    <scope>NUCLEOTIDE SEQUENCE</scope>
    <source>
        <strain evidence="2">CHS0354</strain>
        <tissue evidence="2">Mantle</tissue>
    </source>
</reference>
<comment type="caution">
    <text evidence="2">The sequence shown here is derived from an EMBL/GenBank/DDBJ whole genome shotgun (WGS) entry which is preliminary data.</text>
</comment>
<name>A0AAE0TBR1_9BIVA</name>
<organism evidence="2 3">
    <name type="scientific">Potamilus streckersoni</name>
    <dbReference type="NCBI Taxonomy" id="2493646"/>
    <lineage>
        <taxon>Eukaryota</taxon>
        <taxon>Metazoa</taxon>
        <taxon>Spiralia</taxon>
        <taxon>Lophotrochozoa</taxon>
        <taxon>Mollusca</taxon>
        <taxon>Bivalvia</taxon>
        <taxon>Autobranchia</taxon>
        <taxon>Heteroconchia</taxon>
        <taxon>Palaeoheterodonta</taxon>
        <taxon>Unionida</taxon>
        <taxon>Unionoidea</taxon>
        <taxon>Unionidae</taxon>
        <taxon>Ambleminae</taxon>
        <taxon>Lampsilini</taxon>
        <taxon>Potamilus</taxon>
    </lineage>
</organism>
<evidence type="ECO:0000313" key="3">
    <source>
        <dbReference type="Proteomes" id="UP001195483"/>
    </source>
</evidence>
<evidence type="ECO:0000256" key="1">
    <source>
        <dbReference type="SAM" id="Coils"/>
    </source>
</evidence>
<reference evidence="2" key="1">
    <citation type="journal article" date="2021" name="Genome Biol. Evol.">
        <title>A High-Quality Reference Genome for a Parasitic Bivalve with Doubly Uniparental Inheritance (Bivalvia: Unionida).</title>
        <authorList>
            <person name="Smith C.H."/>
        </authorList>
    </citation>
    <scope>NUCLEOTIDE SEQUENCE</scope>
    <source>
        <strain evidence="2">CHS0354</strain>
    </source>
</reference>
<dbReference type="EMBL" id="JAEAOA010000251">
    <property type="protein sequence ID" value="KAK3607419.1"/>
    <property type="molecule type" value="Genomic_DNA"/>
</dbReference>